<dbReference type="InterPro" id="IPR003656">
    <property type="entry name" value="Znf_BED"/>
</dbReference>
<accession>A0AA88WHZ5</accession>
<evidence type="ECO:0000256" key="6">
    <source>
        <dbReference type="PROSITE-ProRule" id="PRU00027"/>
    </source>
</evidence>
<name>A0AA88WHZ5_9ASTE</name>
<evidence type="ECO:0000256" key="3">
    <source>
        <dbReference type="ARBA" id="ARBA00022833"/>
    </source>
</evidence>
<evidence type="ECO:0000256" key="4">
    <source>
        <dbReference type="ARBA" id="ARBA00023015"/>
    </source>
</evidence>
<dbReference type="AlphaFoldDB" id="A0AA88WHZ5"/>
<evidence type="ECO:0000259" key="8">
    <source>
        <dbReference type="PROSITE" id="PS50808"/>
    </source>
</evidence>
<keyword evidence="5" id="KW-0804">Transcription</keyword>
<dbReference type="PROSITE" id="PS50808">
    <property type="entry name" value="ZF_BED"/>
    <property type="match status" value="1"/>
</dbReference>
<keyword evidence="10" id="KW-1185">Reference proteome</keyword>
<organism evidence="9 10">
    <name type="scientific">Escallonia herrerae</name>
    <dbReference type="NCBI Taxonomy" id="1293975"/>
    <lineage>
        <taxon>Eukaryota</taxon>
        <taxon>Viridiplantae</taxon>
        <taxon>Streptophyta</taxon>
        <taxon>Embryophyta</taxon>
        <taxon>Tracheophyta</taxon>
        <taxon>Spermatophyta</taxon>
        <taxon>Magnoliopsida</taxon>
        <taxon>eudicotyledons</taxon>
        <taxon>Gunneridae</taxon>
        <taxon>Pentapetalae</taxon>
        <taxon>asterids</taxon>
        <taxon>campanulids</taxon>
        <taxon>Escalloniales</taxon>
        <taxon>Escalloniaceae</taxon>
        <taxon>Escallonia</taxon>
    </lineage>
</organism>
<evidence type="ECO:0000313" key="10">
    <source>
        <dbReference type="Proteomes" id="UP001188597"/>
    </source>
</evidence>
<dbReference type="EMBL" id="JAVXUP010000693">
    <property type="protein sequence ID" value="KAK3022775.1"/>
    <property type="molecule type" value="Genomic_DNA"/>
</dbReference>
<feature type="domain" description="BED-type" evidence="8">
    <location>
        <begin position="458"/>
        <end position="512"/>
    </location>
</feature>
<dbReference type="InterPro" id="IPR052035">
    <property type="entry name" value="ZnF_BED_domain_contain"/>
</dbReference>
<evidence type="ECO:0000256" key="1">
    <source>
        <dbReference type="ARBA" id="ARBA00022723"/>
    </source>
</evidence>
<dbReference type="InterPro" id="IPR036236">
    <property type="entry name" value="Znf_C2H2_sf"/>
</dbReference>
<keyword evidence="3" id="KW-0862">Zinc</keyword>
<feature type="region of interest" description="Disordered" evidence="7">
    <location>
        <begin position="254"/>
        <end position="273"/>
    </location>
</feature>
<dbReference type="PANTHER" id="PTHR46481">
    <property type="entry name" value="ZINC FINGER BED DOMAIN-CONTAINING PROTEIN 4"/>
    <property type="match status" value="1"/>
</dbReference>
<dbReference type="Pfam" id="PF03732">
    <property type="entry name" value="Retrotrans_gag"/>
    <property type="match status" value="1"/>
</dbReference>
<reference evidence="9" key="1">
    <citation type="submission" date="2022-12" db="EMBL/GenBank/DDBJ databases">
        <title>Draft genome assemblies for two species of Escallonia (Escalloniales).</title>
        <authorList>
            <person name="Chanderbali A."/>
            <person name="Dervinis C."/>
            <person name="Anghel I."/>
            <person name="Soltis D."/>
            <person name="Soltis P."/>
            <person name="Zapata F."/>
        </authorList>
    </citation>
    <scope>NUCLEOTIDE SEQUENCE</scope>
    <source>
        <strain evidence="9">UCBG64.0493</strain>
        <tissue evidence="9">Leaf</tissue>
    </source>
</reference>
<feature type="compositionally biased region" description="Polar residues" evidence="7">
    <location>
        <begin position="406"/>
        <end position="439"/>
    </location>
</feature>
<dbReference type="PANTHER" id="PTHR46481:SF11">
    <property type="entry name" value="ZINC FINGER BED DOMAIN-CONTAINING PROTEIN RICESLEEPER 2-LIKE"/>
    <property type="match status" value="1"/>
</dbReference>
<dbReference type="InterPro" id="IPR005162">
    <property type="entry name" value="Retrotrans_gag_dom"/>
</dbReference>
<evidence type="ECO:0000256" key="2">
    <source>
        <dbReference type="ARBA" id="ARBA00022771"/>
    </source>
</evidence>
<dbReference type="Pfam" id="PF02892">
    <property type="entry name" value="zf-BED"/>
    <property type="match status" value="1"/>
</dbReference>
<gene>
    <name evidence="9" type="ORF">RJ639_045798</name>
</gene>
<proteinExistence type="predicted"/>
<feature type="region of interest" description="Disordered" evidence="7">
    <location>
        <begin position="406"/>
        <end position="454"/>
    </location>
</feature>
<keyword evidence="2 6" id="KW-0863">Zinc-finger</keyword>
<evidence type="ECO:0000256" key="5">
    <source>
        <dbReference type="ARBA" id="ARBA00023163"/>
    </source>
</evidence>
<keyword evidence="1" id="KW-0479">Metal-binding</keyword>
<dbReference type="GO" id="GO:0003677">
    <property type="term" value="F:DNA binding"/>
    <property type="evidence" value="ECO:0007669"/>
    <property type="project" value="InterPro"/>
</dbReference>
<feature type="region of interest" description="Disordered" evidence="7">
    <location>
        <begin position="165"/>
        <end position="197"/>
    </location>
</feature>
<protein>
    <recommendedName>
        <fullName evidence="8">BED-type domain-containing protein</fullName>
    </recommendedName>
</protein>
<sequence>MPQCDLYNGTRDPGEHVYQFETNMLLLQVSDAIMCKAFPTTLRKAAHAWFKSLQPRSIYSFGQLSDLFQKYFVSSRSQRKNSASLLNIVQEKNESLACFLGRFNAATLEIGNLDESVKYTAFLRGLRPTSKFAFSVNKSPTGNMKALLEKANKYIQAEEYLKTHRGRRGEGNEEQKKWSRELTPPQGGKPTKCSKHNKALQWPDKLKSRPNKRNKDLWCHFHNDHGHTTDNCESLKRAIEALIKHGQLRKFVAPREGRQQTPPALEEREDREKNAGIINTISGGLAAGGSSGRAQKVYAREVYITSQPPDKKSKTVPVAAITFSDEDSKDIQTPHDDPLVITVRAGNFDVKRVLIDNGSSAKILFYDAFKKMNIPTDRLRKMDTPLYGFSNHPVAAEDKIMSSNEITSSPVASSPVQTPRATLEDQTSEPSTPNASMGVSASKPVDLDSGPDDLNNENLKSSVWAHFERKKNGGNVTATCSHCRKTLGANPKNGTTHLRMHLDRCKRLRQPDVRQKLLAGIMGKANAKPELGNYSFDQDFARRELGTMIILHEYPLSIVDHVGFRRYSSALQPLFKIPTRNSVKSDIINIYEHEREQVMKLLEGIRSRVAVTTDLWTSGNQKKGFMAVTGHFIDEEFILQNRILRYALLFLQIWYFAI</sequence>
<dbReference type="InterPro" id="IPR012337">
    <property type="entry name" value="RNaseH-like_sf"/>
</dbReference>
<dbReference type="SUPFAM" id="SSF53098">
    <property type="entry name" value="Ribonuclease H-like"/>
    <property type="match status" value="1"/>
</dbReference>
<dbReference type="SUPFAM" id="SSF57667">
    <property type="entry name" value="beta-beta-alpha zinc fingers"/>
    <property type="match status" value="1"/>
</dbReference>
<dbReference type="Proteomes" id="UP001188597">
    <property type="component" value="Unassembled WGS sequence"/>
</dbReference>
<evidence type="ECO:0000256" key="7">
    <source>
        <dbReference type="SAM" id="MobiDB-lite"/>
    </source>
</evidence>
<keyword evidence="4" id="KW-0805">Transcription regulation</keyword>
<dbReference type="SMART" id="SM00614">
    <property type="entry name" value="ZnF_BED"/>
    <property type="match status" value="1"/>
</dbReference>
<evidence type="ECO:0000313" key="9">
    <source>
        <dbReference type="EMBL" id="KAK3022775.1"/>
    </source>
</evidence>
<feature type="compositionally biased region" description="Basic and acidic residues" evidence="7">
    <location>
        <begin position="168"/>
        <end position="180"/>
    </location>
</feature>
<dbReference type="GO" id="GO:0008270">
    <property type="term" value="F:zinc ion binding"/>
    <property type="evidence" value="ECO:0007669"/>
    <property type="project" value="UniProtKB-KW"/>
</dbReference>
<comment type="caution">
    <text evidence="9">The sequence shown here is derived from an EMBL/GenBank/DDBJ whole genome shotgun (WGS) entry which is preliminary data.</text>
</comment>